<keyword evidence="2" id="KW-0813">Transport</keyword>
<organism evidence="10 11">
    <name type="scientific">Pseudomonas syringae</name>
    <dbReference type="NCBI Taxonomy" id="317"/>
    <lineage>
        <taxon>Bacteria</taxon>
        <taxon>Pseudomonadati</taxon>
        <taxon>Pseudomonadota</taxon>
        <taxon>Gammaproteobacteria</taxon>
        <taxon>Pseudomonadales</taxon>
        <taxon>Pseudomonadaceae</taxon>
        <taxon>Pseudomonas</taxon>
    </lineage>
</organism>
<evidence type="ECO:0000256" key="6">
    <source>
        <dbReference type="ARBA" id="ARBA00022840"/>
    </source>
</evidence>
<keyword evidence="10" id="KW-0378">Hydrolase</keyword>
<dbReference type="PROSITE" id="PS50893">
    <property type="entry name" value="ABC_TRANSPORTER_2"/>
    <property type="match status" value="1"/>
</dbReference>
<dbReference type="AlphaFoldDB" id="A0A0L1MPB7"/>
<dbReference type="PANTHER" id="PTHR42788:SF18">
    <property type="entry name" value="TAURINE IMPORT ATP-BINDING PROTEIN TAUB"/>
    <property type="match status" value="1"/>
</dbReference>
<keyword evidence="6 10" id="KW-0067">ATP-binding</keyword>
<dbReference type="InterPro" id="IPR003593">
    <property type="entry name" value="AAA+_ATPase"/>
</dbReference>
<dbReference type="PROSITE" id="PS00211">
    <property type="entry name" value="ABC_TRANSPORTER_1"/>
    <property type="match status" value="1"/>
</dbReference>
<dbReference type="SUPFAM" id="SSF52540">
    <property type="entry name" value="P-loop containing nucleoside triphosphate hydrolases"/>
    <property type="match status" value="1"/>
</dbReference>
<evidence type="ECO:0000256" key="8">
    <source>
        <dbReference type="ARBA" id="ARBA00023136"/>
    </source>
</evidence>
<dbReference type="PATRIC" id="fig|317.197.peg.108"/>
<keyword evidence="7" id="KW-1278">Translocase</keyword>
<keyword evidence="3" id="KW-1003">Cell membrane</keyword>
<keyword evidence="4" id="KW-0997">Cell inner membrane</keyword>
<evidence type="ECO:0000256" key="3">
    <source>
        <dbReference type="ARBA" id="ARBA00022475"/>
    </source>
</evidence>
<comment type="caution">
    <text evidence="10">The sequence shown here is derived from an EMBL/GenBank/DDBJ whole genome shotgun (WGS) entry which is preliminary data.</text>
</comment>
<evidence type="ECO:0000313" key="10">
    <source>
        <dbReference type="EMBL" id="KNH30330.1"/>
    </source>
</evidence>
<dbReference type="GO" id="GO:0005524">
    <property type="term" value="F:ATP binding"/>
    <property type="evidence" value="ECO:0007669"/>
    <property type="project" value="UniProtKB-KW"/>
</dbReference>
<dbReference type="PANTHER" id="PTHR42788">
    <property type="entry name" value="TAURINE IMPORT ATP-BINDING PROTEIN-RELATED"/>
    <property type="match status" value="1"/>
</dbReference>
<dbReference type="Proteomes" id="UP000036955">
    <property type="component" value="Unassembled WGS sequence"/>
</dbReference>
<comment type="similarity">
    <text evidence="1">Belongs to the ABC transporter superfamily.</text>
</comment>
<dbReference type="InterPro" id="IPR017871">
    <property type="entry name" value="ABC_transporter-like_CS"/>
</dbReference>
<dbReference type="SMART" id="SM00382">
    <property type="entry name" value="AAA"/>
    <property type="match status" value="1"/>
</dbReference>
<evidence type="ECO:0000256" key="5">
    <source>
        <dbReference type="ARBA" id="ARBA00022741"/>
    </source>
</evidence>
<dbReference type="InterPro" id="IPR003439">
    <property type="entry name" value="ABC_transporter-like_ATP-bd"/>
</dbReference>
<keyword evidence="8" id="KW-0472">Membrane</keyword>
<protein>
    <submittedName>
        <fullName evidence="10">Taurine transporter ATP-binding subunit</fullName>
        <ecNumber evidence="10">3.6.3.36</ecNumber>
    </submittedName>
</protein>
<reference evidence="10 11" key="1">
    <citation type="submission" date="2015-06" db="EMBL/GenBank/DDBJ databases">
        <authorList>
            <person name="Hoefler B.C."/>
            <person name="Straight P.D."/>
        </authorList>
    </citation>
    <scope>NUCLEOTIDE SEQUENCE [LARGE SCALE GENOMIC DNA]</scope>
    <source>
        <strain evidence="10 11">Riq4</strain>
    </source>
</reference>
<evidence type="ECO:0000313" key="11">
    <source>
        <dbReference type="Proteomes" id="UP000036955"/>
    </source>
</evidence>
<dbReference type="InterPro" id="IPR050166">
    <property type="entry name" value="ABC_transporter_ATP-bind"/>
</dbReference>
<accession>A0A0L1MPB7</accession>
<dbReference type="NCBIfam" id="NF008421">
    <property type="entry name" value="PRK11248.1"/>
    <property type="match status" value="1"/>
</dbReference>
<dbReference type="EC" id="3.6.3.36" evidence="10"/>
<evidence type="ECO:0000256" key="1">
    <source>
        <dbReference type="ARBA" id="ARBA00005417"/>
    </source>
</evidence>
<sequence>MALLQLERICAQYPGAAEPVLADISLSLGPRQLLVALGPSGSGKTSLLNLIAGFVEPTAGRITLDGVPVKGPSAERGVVFQDDALLPWQDVLSNVGFGLELAGIAREKREQRAREMLALVDLSGFENRRIWQLSGGQKQRVGLARALAADPRVLLMDEPFGALDAFTREQMQELLLQVWQRTAKPVFLITHDIEEAVFLATDLILLAPNPGQIVERLSLDFGQRYAAGESARTIKSDPRFIETREHVLAKVFSQRSAVQRQERA</sequence>
<proteinExistence type="inferred from homology"/>
<evidence type="ECO:0000256" key="7">
    <source>
        <dbReference type="ARBA" id="ARBA00022967"/>
    </source>
</evidence>
<keyword evidence="5" id="KW-0547">Nucleotide-binding</keyword>
<dbReference type="Pfam" id="PF00005">
    <property type="entry name" value="ABC_tran"/>
    <property type="match status" value="1"/>
</dbReference>
<name>A0A0L1MPB7_PSESX</name>
<gene>
    <name evidence="10" type="primary">tauB</name>
    <name evidence="10" type="ORF">ACS77_00500</name>
</gene>
<dbReference type="CDD" id="cd03293">
    <property type="entry name" value="ABC_NrtD_SsuB_transporters"/>
    <property type="match status" value="1"/>
</dbReference>
<evidence type="ECO:0000256" key="4">
    <source>
        <dbReference type="ARBA" id="ARBA00022519"/>
    </source>
</evidence>
<dbReference type="GO" id="GO:0016887">
    <property type="term" value="F:ATP hydrolysis activity"/>
    <property type="evidence" value="ECO:0007669"/>
    <property type="project" value="InterPro"/>
</dbReference>
<dbReference type="InterPro" id="IPR027417">
    <property type="entry name" value="P-loop_NTPase"/>
</dbReference>
<evidence type="ECO:0000259" key="9">
    <source>
        <dbReference type="PROSITE" id="PS50893"/>
    </source>
</evidence>
<evidence type="ECO:0000256" key="2">
    <source>
        <dbReference type="ARBA" id="ARBA00022448"/>
    </source>
</evidence>
<dbReference type="EMBL" id="LFQK01000001">
    <property type="protein sequence ID" value="KNH30330.1"/>
    <property type="molecule type" value="Genomic_DNA"/>
</dbReference>
<feature type="domain" description="ABC transporter" evidence="9">
    <location>
        <begin position="4"/>
        <end position="233"/>
    </location>
</feature>
<dbReference type="Gene3D" id="3.40.50.300">
    <property type="entry name" value="P-loop containing nucleotide triphosphate hydrolases"/>
    <property type="match status" value="1"/>
</dbReference>
<dbReference type="OrthoDB" id="9802264at2"/>